<keyword evidence="2" id="KW-1185">Reference proteome</keyword>
<dbReference type="InterPro" id="IPR043129">
    <property type="entry name" value="ATPase_NBD"/>
</dbReference>
<dbReference type="Gene3D" id="3.30.420.40">
    <property type="match status" value="1"/>
</dbReference>
<dbReference type="Proteomes" id="UP000886469">
    <property type="component" value="Unassembled WGS sequence"/>
</dbReference>
<dbReference type="EMBL" id="SPMX01000055">
    <property type="protein sequence ID" value="NMQ06828.1"/>
    <property type="molecule type" value="Genomic_DNA"/>
</dbReference>
<name>A0ABX1TEN0_9PROT</name>
<evidence type="ECO:0000313" key="1">
    <source>
        <dbReference type="EMBL" id="NMQ06828.1"/>
    </source>
</evidence>
<sequence>MSNDTTSDLDPWSLIGKGLLKYIKWSARSWEFGGHHFLPVPYVDRLLRELHREHSKQFCLMTLRWSAPANEKFTVRAFALPLPLIAPKTRDLQSTVDRLPGPDKGAEPSTVAELYNNGGWWNPKLVVARCAAAAWVNLRMLLGPGDLEVDFLQAESGNRINSARRDQWIKAIKWVQEKDNHETLRAYLLQVGCQRYLNLADQPVRTGIQHNAGDKSPYLLGIDIGGTSIKWCLYKHVKVEGKPSAFEPFIPGKLLTERGTKYRNGEDFCTYVCGHIKAELKANPEAKDIDLKGLCVGVTWPGPVRGEPGREYVAGTSGILAKFEKLSSTIKDNSPDDIHGLKIREGFVSQFGDYVRLINDGDGHVNAARARLLGESWTGKRLMVVVAGTGTALGLVEHDKITPFLNEIGKMIINLVEPFLDYQKGGNFPAGVANQLFSEKTNPRIAKDLFNSPMSNREVSWLYELSKSNEKQFNTNEWEKEVFDNLPAHLTWMKDDCKCRELLKQVREQQLSGYLSSMSNLLERASWLTADLIAMCADILKADAVYLSGGPVTVIGEKLGQEAKEHLKTFYGFETESPDGSHAIKGLKFLRCEAGETNAAEGAARAAWETFFSPSSSSGGDDSIREIDPVFLV</sequence>
<evidence type="ECO:0000313" key="2">
    <source>
        <dbReference type="Proteomes" id="UP000886469"/>
    </source>
</evidence>
<reference evidence="1" key="1">
    <citation type="submission" date="2019-03" db="EMBL/GenBank/DDBJ databases">
        <title>Metabolic reconstructions from genomes of highly enriched 'Candidatus Accumulibacter' and 'Candidatus Competibacter' bioreactor populations.</title>
        <authorList>
            <person name="Annavajhala M.K."/>
            <person name="Welles L."/>
            <person name="Abbas B."/>
            <person name="Sorokin D."/>
            <person name="Park H."/>
            <person name="Van Loosdrecht M."/>
            <person name="Chandran K."/>
        </authorList>
    </citation>
    <scope>NUCLEOTIDE SEQUENCE</scope>
    <source>
        <strain evidence="1">SBR_L</strain>
    </source>
</reference>
<dbReference type="RefSeq" id="WP_169071252.1">
    <property type="nucleotide sequence ID" value="NZ_JAZKUC010000001.1"/>
</dbReference>
<organism evidence="1 2">
    <name type="scientific">Candidatus Accumulibacter contiguus</name>
    <dbReference type="NCBI Taxonomy" id="2954381"/>
    <lineage>
        <taxon>Bacteria</taxon>
        <taxon>Pseudomonadati</taxon>
        <taxon>Pseudomonadota</taxon>
        <taxon>Betaproteobacteria</taxon>
        <taxon>Candidatus Accumulibacter</taxon>
    </lineage>
</organism>
<protein>
    <submittedName>
        <fullName evidence="1">ROK family protein</fullName>
    </submittedName>
</protein>
<proteinExistence type="predicted"/>
<dbReference type="SUPFAM" id="SSF53067">
    <property type="entry name" value="Actin-like ATPase domain"/>
    <property type="match status" value="1"/>
</dbReference>
<comment type="caution">
    <text evidence="1">The sequence shown here is derived from an EMBL/GenBank/DDBJ whole genome shotgun (WGS) entry which is preliminary data.</text>
</comment>
<gene>
    <name evidence="1" type="ORF">E4Q08_17030</name>
</gene>
<accession>A0ABX1TEN0</accession>